<sequence length="253" mass="29370">MRIHAFHRLFQYRQSISTKAFNARGAKVNRCQYCQVSSQHCICEFQPDIDTNIATMLIVSDNEVFKPSNTGKLIADVIKDTFVYQWNRTEPDPEMLKVLSDPSYLPIIVFPEDYVDDKQRLITSTSLEPTNLRKEKAPNCKPLFIFIDGSWREARKIFRKSEYLAGLPVLSIKPDSVSQYLMRKSMNEDHLSTAEVAALVLEQAGETQASKTLEFWFEAFRESYLLSKTRLKHDLTRPFLKRFVEYSKSAKHL</sequence>
<evidence type="ECO:0000256" key="4">
    <source>
        <dbReference type="ARBA" id="ARBA00022694"/>
    </source>
</evidence>
<dbReference type="GO" id="GO:0008033">
    <property type="term" value="P:tRNA processing"/>
    <property type="evidence" value="ECO:0007669"/>
    <property type="project" value="UniProtKB-KW"/>
</dbReference>
<keyword evidence="2" id="KW-0808">Transferase</keyword>
<keyword evidence="4" id="KW-0819">tRNA processing</keyword>
<evidence type="ECO:0000313" key="7">
    <source>
        <dbReference type="Proteomes" id="UP001155586"/>
    </source>
</evidence>
<proteinExistence type="predicted"/>
<organism evidence="6 7">
    <name type="scientific">Vibrio paucivorans</name>
    <dbReference type="NCBI Taxonomy" id="2829489"/>
    <lineage>
        <taxon>Bacteria</taxon>
        <taxon>Pseudomonadati</taxon>
        <taxon>Pseudomonadota</taxon>
        <taxon>Gammaproteobacteria</taxon>
        <taxon>Vibrionales</taxon>
        <taxon>Vibrionaceae</taxon>
        <taxon>Vibrio</taxon>
    </lineage>
</organism>
<name>A0A9X3CH96_9VIBR</name>
<protein>
    <recommendedName>
        <fullName evidence="1">tRNA-uridine aminocarboxypropyltransferase</fullName>
        <ecNumber evidence="1">2.5.1.25</ecNumber>
    </recommendedName>
</protein>
<gene>
    <name evidence="6" type="ORF">MD483_18615</name>
</gene>
<dbReference type="AlphaFoldDB" id="A0A9X3CH96"/>
<dbReference type="PANTHER" id="PTHR21392:SF1">
    <property type="entry name" value="TRNA-URIDINE AMINOCARBOXYPROPYLTRANSFERASE"/>
    <property type="match status" value="1"/>
</dbReference>
<keyword evidence="7" id="KW-1185">Reference proteome</keyword>
<dbReference type="PANTHER" id="PTHR21392">
    <property type="entry name" value="TRNA-URIDINE AMINOCARBOXYPROPYLTRANSFERASE 2"/>
    <property type="match status" value="1"/>
</dbReference>
<dbReference type="GO" id="GO:0016432">
    <property type="term" value="F:tRNA-uridine aminocarboxypropyltransferase activity"/>
    <property type="evidence" value="ECO:0007669"/>
    <property type="project" value="UniProtKB-EC"/>
</dbReference>
<keyword evidence="3" id="KW-0949">S-adenosyl-L-methionine</keyword>
<feature type="domain" description="DTW" evidence="5">
    <location>
        <begin position="27"/>
        <end position="229"/>
    </location>
</feature>
<dbReference type="InterPro" id="IPR039262">
    <property type="entry name" value="DTWD2/TAPT"/>
</dbReference>
<dbReference type="EMBL" id="JAKRRX010000145">
    <property type="protein sequence ID" value="MCW8335828.1"/>
    <property type="molecule type" value="Genomic_DNA"/>
</dbReference>
<reference evidence="6" key="1">
    <citation type="submission" date="2022-02" db="EMBL/GenBank/DDBJ databases">
        <title>Vibrio sp. nov., a new bacterium isolated from Bohai sea, China.</title>
        <authorList>
            <person name="Yuan Y."/>
        </authorList>
    </citation>
    <scope>NUCLEOTIDE SEQUENCE</scope>
    <source>
        <strain evidence="6">DBSS07</strain>
    </source>
</reference>
<dbReference type="SMART" id="SM01144">
    <property type="entry name" value="DTW"/>
    <property type="match status" value="1"/>
</dbReference>
<evidence type="ECO:0000256" key="1">
    <source>
        <dbReference type="ARBA" id="ARBA00012386"/>
    </source>
</evidence>
<evidence type="ECO:0000256" key="2">
    <source>
        <dbReference type="ARBA" id="ARBA00022679"/>
    </source>
</evidence>
<accession>A0A9X3CH96</accession>
<evidence type="ECO:0000256" key="3">
    <source>
        <dbReference type="ARBA" id="ARBA00022691"/>
    </source>
</evidence>
<dbReference type="EC" id="2.5.1.25" evidence="1"/>
<comment type="caution">
    <text evidence="6">The sequence shown here is derived from an EMBL/GenBank/DDBJ whole genome shotgun (WGS) entry which is preliminary data.</text>
</comment>
<dbReference type="InterPro" id="IPR005636">
    <property type="entry name" value="DTW"/>
</dbReference>
<dbReference type="Proteomes" id="UP001155586">
    <property type="component" value="Unassembled WGS sequence"/>
</dbReference>
<dbReference type="Pfam" id="PF03942">
    <property type="entry name" value="DTW"/>
    <property type="match status" value="1"/>
</dbReference>
<evidence type="ECO:0000259" key="5">
    <source>
        <dbReference type="SMART" id="SM01144"/>
    </source>
</evidence>
<dbReference type="RefSeq" id="WP_265688900.1">
    <property type="nucleotide sequence ID" value="NZ_JAKRRX010000145.1"/>
</dbReference>
<evidence type="ECO:0000313" key="6">
    <source>
        <dbReference type="EMBL" id="MCW8335828.1"/>
    </source>
</evidence>